<dbReference type="PANTHER" id="PTHR12507">
    <property type="entry name" value="REDUCED GROWTH PHENOTYPE 1 RGP1, YEAST -RELATED"/>
    <property type="match status" value="1"/>
</dbReference>
<dbReference type="Pfam" id="PF08737">
    <property type="entry name" value="Rgp1"/>
    <property type="match status" value="2"/>
</dbReference>
<reference evidence="1" key="1">
    <citation type="submission" date="2020-04" db="EMBL/GenBank/DDBJ databases">
        <authorList>
            <person name="Neveu A P."/>
        </authorList>
    </citation>
    <scope>NUCLEOTIDE SEQUENCE</scope>
    <source>
        <tissue evidence="1">Whole embryo</tissue>
    </source>
</reference>
<name>A0A6F9DR85_9ASCI</name>
<gene>
    <name evidence="1" type="primary">Rgp1</name>
</gene>
<dbReference type="SUPFAM" id="SSF81296">
    <property type="entry name" value="E set domains"/>
    <property type="match status" value="1"/>
</dbReference>
<dbReference type="InterPro" id="IPR014756">
    <property type="entry name" value="Ig_E-set"/>
</dbReference>
<protein>
    <submittedName>
        <fullName evidence="1">Retrograde Golgi transport protein RGP1 homolog</fullName>
    </submittedName>
</protein>
<proteinExistence type="evidence at transcript level"/>
<accession>A0A6F9DR85</accession>
<dbReference type="EMBL" id="LR789688">
    <property type="protein sequence ID" value="CAB3265550.1"/>
    <property type="molecule type" value="mRNA"/>
</dbReference>
<sequence length="382" mass="42256">MIEVTAKLGRGTVYFAGENISCSIRFTNVSGDPESVETIAWASAQIHCFCSVNDSRVILPIALLKSKAIKTGGSGHVTSFIPNKDEQGHCVLQTPVKILFCDLKLEPGESRSYHFTEVIPSDTPPTYRGSSCKYSYKLTIGTQRVSSPIKLLRIPFRVLVVYGLTEYQINEEQIPSNPFLENTASKANLLDIASEVLSTITSRRSSRNYKIANSRGLMGIFCLMKTSAKIGEDFVGVFNFVDGTVPCLQYSVCLQSEETLAEECQRNPGQGNVIISYGKHVEFCLYAERTHVILPIPLHVAPGFLTDLVCLKWRLHFEFVTATSPLKGLDLETGQSGDRMWQGPGQIKTESMTWDVPIQILPNMPTQAENIASAHNVSILHF</sequence>
<organism evidence="1">
    <name type="scientific">Phallusia mammillata</name>
    <dbReference type="NCBI Taxonomy" id="59560"/>
    <lineage>
        <taxon>Eukaryota</taxon>
        <taxon>Metazoa</taxon>
        <taxon>Chordata</taxon>
        <taxon>Tunicata</taxon>
        <taxon>Ascidiacea</taxon>
        <taxon>Phlebobranchia</taxon>
        <taxon>Ascidiidae</taxon>
        <taxon>Phallusia</taxon>
    </lineage>
</organism>
<dbReference type="AlphaFoldDB" id="A0A6F9DR85"/>
<dbReference type="InterPro" id="IPR014848">
    <property type="entry name" value="Rgp1"/>
</dbReference>
<evidence type="ECO:0000313" key="1">
    <source>
        <dbReference type="EMBL" id="CAB3265550.1"/>
    </source>
</evidence>